<keyword evidence="2" id="KW-1185">Reference proteome</keyword>
<protein>
    <submittedName>
        <fullName evidence="1">Uncharacterized protein</fullName>
    </submittedName>
</protein>
<evidence type="ECO:0000313" key="1">
    <source>
        <dbReference type="EMBL" id="BET01897.1"/>
    </source>
</evidence>
<accession>A0ABN7BFL6</accession>
<organism evidence="1 2">
    <name type="scientific">Nesidiocoris tenuis</name>
    <dbReference type="NCBI Taxonomy" id="355587"/>
    <lineage>
        <taxon>Eukaryota</taxon>
        <taxon>Metazoa</taxon>
        <taxon>Ecdysozoa</taxon>
        <taxon>Arthropoda</taxon>
        <taxon>Hexapoda</taxon>
        <taxon>Insecta</taxon>
        <taxon>Pterygota</taxon>
        <taxon>Neoptera</taxon>
        <taxon>Paraneoptera</taxon>
        <taxon>Hemiptera</taxon>
        <taxon>Heteroptera</taxon>
        <taxon>Panheteroptera</taxon>
        <taxon>Cimicomorpha</taxon>
        <taxon>Miridae</taxon>
        <taxon>Dicyphina</taxon>
        <taxon>Nesidiocoris</taxon>
    </lineage>
</organism>
<gene>
    <name evidence="1" type="ORF">NTJ_14715</name>
</gene>
<name>A0ABN7BFL6_9HEMI</name>
<dbReference type="Proteomes" id="UP001307889">
    <property type="component" value="Chromosome 13"/>
</dbReference>
<dbReference type="EMBL" id="AP028921">
    <property type="protein sequence ID" value="BET01897.1"/>
    <property type="molecule type" value="Genomic_DNA"/>
</dbReference>
<proteinExistence type="predicted"/>
<evidence type="ECO:0000313" key="2">
    <source>
        <dbReference type="Proteomes" id="UP001307889"/>
    </source>
</evidence>
<sequence>MNDEDMIIARDLLHTVIDFIENGKVDSLVEEEIMNYFRMCHQVEIYYEKFAMKGFYIRVEHGTGNFSLNVTPDESPGSYDFGRLADKFFELFCRPSVPSSILARATRAYRREIGNERLALCVQSFANLKKVFNIGRVCTQVGDESFLLEAAFFVESYMAISAKHNGMVRVDLLLKELIVEDECAETVISILAVEYEMDVKRLFEIKTMLFNHLTRKYKESPSDRMWITMLKCPYLIAAINSFEPFLDFILKIVTDVAVTLQFRPTTAGYGVETVKYQYDDLVNLMIRLYRNPNSMQKSMLFMFNMFQTDAAVWANIISACHNKPAIEDNSMSFPLALTGPPRF</sequence>
<reference evidence="1 2" key="1">
    <citation type="submission" date="2023-09" db="EMBL/GenBank/DDBJ databases">
        <title>Nesidiocoris tenuis whole genome shotgun sequence.</title>
        <authorList>
            <person name="Shibata T."/>
            <person name="Shimoda M."/>
            <person name="Kobayashi T."/>
            <person name="Uehara T."/>
        </authorList>
    </citation>
    <scope>NUCLEOTIDE SEQUENCE [LARGE SCALE GENOMIC DNA]</scope>
    <source>
        <strain evidence="1 2">Japan</strain>
    </source>
</reference>